<keyword evidence="5" id="KW-1185">Reference proteome</keyword>
<dbReference type="SUPFAM" id="SSF54631">
    <property type="entry name" value="CBS-domain pair"/>
    <property type="match status" value="1"/>
</dbReference>
<evidence type="ECO:0000313" key="5">
    <source>
        <dbReference type="Proteomes" id="UP001620597"/>
    </source>
</evidence>
<dbReference type="PROSITE" id="PS51371">
    <property type="entry name" value="CBS"/>
    <property type="match status" value="1"/>
</dbReference>
<dbReference type="SMART" id="SM00116">
    <property type="entry name" value="CBS"/>
    <property type="match status" value="2"/>
</dbReference>
<dbReference type="InterPro" id="IPR051257">
    <property type="entry name" value="Diverse_CBS-Domain"/>
</dbReference>
<evidence type="ECO:0000256" key="2">
    <source>
        <dbReference type="PROSITE-ProRule" id="PRU00703"/>
    </source>
</evidence>
<dbReference type="InterPro" id="IPR046342">
    <property type="entry name" value="CBS_dom_sf"/>
</dbReference>
<evidence type="ECO:0000313" key="4">
    <source>
        <dbReference type="EMBL" id="MFK4750898.1"/>
    </source>
</evidence>
<accession>A0ABW8ND70</accession>
<organism evidence="4 5">
    <name type="scientific">Oceanobacter antarcticus</name>
    <dbReference type="NCBI Taxonomy" id="3133425"/>
    <lineage>
        <taxon>Bacteria</taxon>
        <taxon>Pseudomonadati</taxon>
        <taxon>Pseudomonadota</taxon>
        <taxon>Gammaproteobacteria</taxon>
        <taxon>Oceanospirillales</taxon>
        <taxon>Oceanospirillaceae</taxon>
        <taxon>Oceanobacter</taxon>
    </lineage>
</organism>
<proteinExistence type="predicted"/>
<keyword evidence="1 2" id="KW-0129">CBS domain</keyword>
<feature type="domain" description="CBS" evidence="3">
    <location>
        <begin position="11"/>
        <end position="66"/>
    </location>
</feature>
<protein>
    <submittedName>
        <fullName evidence="4">CBS domain-containing protein</fullName>
    </submittedName>
</protein>
<evidence type="ECO:0000256" key="1">
    <source>
        <dbReference type="ARBA" id="ARBA00023122"/>
    </source>
</evidence>
<dbReference type="PANTHER" id="PTHR43080">
    <property type="entry name" value="CBS DOMAIN-CONTAINING PROTEIN CBSX3, MITOCHONDRIAL"/>
    <property type="match status" value="1"/>
</dbReference>
<dbReference type="InterPro" id="IPR000644">
    <property type="entry name" value="CBS_dom"/>
</dbReference>
<dbReference type="Gene3D" id="3.10.580.10">
    <property type="entry name" value="CBS-domain"/>
    <property type="match status" value="1"/>
</dbReference>
<sequence>MRHMPTLTEVMTAFPLHVNEDTSLTEAADLMAQHKCHHLPVMDGVKVAGLLSSEEIKLAQLPGHDLEDSQGLTAGDMCQRRFAKVDLHTRLDVVLSCMAEEGINAVVVMRHERLAGILTSQDACRFFAGWLKKEYLPDDDPSIA</sequence>
<name>A0ABW8ND70_9GAMM</name>
<reference evidence="4 5" key="1">
    <citation type="submission" date="2024-03" db="EMBL/GenBank/DDBJ databases">
        <title>High-quality draft genome sequence of Oceanobacter sp. wDCs-4.</title>
        <authorList>
            <person name="Dong C."/>
        </authorList>
    </citation>
    <scope>NUCLEOTIDE SEQUENCE [LARGE SCALE GENOMIC DNA]</scope>
    <source>
        <strain evidence="5">wDCs-4</strain>
    </source>
</reference>
<evidence type="ECO:0000259" key="3">
    <source>
        <dbReference type="PROSITE" id="PS51371"/>
    </source>
</evidence>
<dbReference type="Proteomes" id="UP001620597">
    <property type="component" value="Unassembled WGS sequence"/>
</dbReference>
<dbReference type="RefSeq" id="WP_416204443.1">
    <property type="nucleotide sequence ID" value="NZ_JBBKTX010000001.1"/>
</dbReference>
<dbReference type="PANTHER" id="PTHR43080:SF2">
    <property type="entry name" value="CBS DOMAIN-CONTAINING PROTEIN"/>
    <property type="match status" value="1"/>
</dbReference>
<dbReference type="Pfam" id="PF00571">
    <property type="entry name" value="CBS"/>
    <property type="match status" value="2"/>
</dbReference>
<comment type="caution">
    <text evidence="4">The sequence shown here is derived from an EMBL/GenBank/DDBJ whole genome shotgun (WGS) entry which is preliminary data.</text>
</comment>
<gene>
    <name evidence="4" type="ORF">WG929_00610</name>
</gene>
<dbReference type="EMBL" id="JBBKTX010000001">
    <property type="protein sequence ID" value="MFK4750898.1"/>
    <property type="molecule type" value="Genomic_DNA"/>
</dbReference>